<reference evidence="3" key="1">
    <citation type="journal article" date="2019" name="Int. J. Syst. Evol. Microbiol.">
        <title>The Global Catalogue of Microorganisms (GCM) 10K type strain sequencing project: providing services to taxonomists for standard genome sequencing and annotation.</title>
        <authorList>
            <consortium name="The Broad Institute Genomics Platform"/>
            <consortium name="The Broad Institute Genome Sequencing Center for Infectious Disease"/>
            <person name="Wu L."/>
            <person name="Ma J."/>
        </authorList>
    </citation>
    <scope>NUCLEOTIDE SEQUENCE [LARGE SCALE GENOMIC DNA]</scope>
    <source>
        <strain evidence="3">JCM 4416</strain>
    </source>
</reference>
<accession>A0ABQ2SSL2</accession>
<evidence type="ECO:0000256" key="1">
    <source>
        <dbReference type="SAM" id="MobiDB-lite"/>
    </source>
</evidence>
<sequence>MACGFQPLSCDTMFEKHWNSAELPIIFFAVAWAEEADAGAAVVAACAGAAAISVPHVAAVSAAPARAFFGVATERRRETADTGGLSVGSRGVARPAVRRGIRRRRDPWGTSAPGDCSTETNPGIARKGPFYYRWSEAPVASCP</sequence>
<gene>
    <name evidence="2" type="ORF">GCM10010285_15560</name>
</gene>
<dbReference type="EMBL" id="BMTX01000003">
    <property type="protein sequence ID" value="GGS37293.1"/>
    <property type="molecule type" value="Genomic_DNA"/>
</dbReference>
<comment type="caution">
    <text evidence="2">The sequence shown here is derived from an EMBL/GenBank/DDBJ whole genome shotgun (WGS) entry which is preliminary data.</text>
</comment>
<dbReference type="Proteomes" id="UP000597853">
    <property type="component" value="Unassembled WGS sequence"/>
</dbReference>
<protein>
    <submittedName>
        <fullName evidence="2">Uncharacterized protein</fullName>
    </submittedName>
</protein>
<feature type="compositionally biased region" description="Basic residues" evidence="1">
    <location>
        <begin position="96"/>
        <end position="105"/>
    </location>
</feature>
<name>A0ABQ2SSL2_STREZ</name>
<evidence type="ECO:0000313" key="2">
    <source>
        <dbReference type="EMBL" id="GGS37293.1"/>
    </source>
</evidence>
<keyword evidence="3" id="KW-1185">Reference proteome</keyword>
<proteinExistence type="predicted"/>
<evidence type="ECO:0000313" key="3">
    <source>
        <dbReference type="Proteomes" id="UP000597853"/>
    </source>
</evidence>
<feature type="region of interest" description="Disordered" evidence="1">
    <location>
        <begin position="79"/>
        <end position="122"/>
    </location>
</feature>
<organism evidence="2 3">
    <name type="scientific">Streptomyces pseudogriseolus</name>
    <name type="common">Streptomyces gancidicus</name>
    <name type="synonym">Streptomyces rubiginosus</name>
    <dbReference type="NCBI Taxonomy" id="36817"/>
    <lineage>
        <taxon>Bacteria</taxon>
        <taxon>Bacillati</taxon>
        <taxon>Actinomycetota</taxon>
        <taxon>Actinomycetes</taxon>
        <taxon>Kitasatosporales</taxon>
        <taxon>Streptomycetaceae</taxon>
        <taxon>Streptomyces</taxon>
        <taxon>Streptomyces pseudogriseolus group</taxon>
    </lineage>
</organism>